<evidence type="ECO:0000313" key="4">
    <source>
        <dbReference type="Proteomes" id="UP000475532"/>
    </source>
</evidence>
<dbReference type="EMBL" id="JAAGLI010000696">
    <property type="protein sequence ID" value="NEA25926.1"/>
    <property type="molecule type" value="Genomic_DNA"/>
</dbReference>
<evidence type="ECO:0000259" key="2">
    <source>
        <dbReference type="Pfam" id="PF00542"/>
    </source>
</evidence>
<proteinExistence type="predicted"/>
<dbReference type="GO" id="GO:0006412">
    <property type="term" value="P:translation"/>
    <property type="evidence" value="ECO:0007669"/>
    <property type="project" value="InterPro"/>
</dbReference>
<dbReference type="InterPro" id="IPR014719">
    <property type="entry name" value="Ribosomal_bL12_C/ClpS-like"/>
</dbReference>
<evidence type="ECO:0000313" key="3">
    <source>
        <dbReference type="EMBL" id="NEA25926.1"/>
    </source>
</evidence>
<reference evidence="3 4" key="1">
    <citation type="submission" date="2020-01" db="EMBL/GenBank/DDBJ databases">
        <title>Insect and environment-associated Actinomycetes.</title>
        <authorList>
            <person name="Currrie C."/>
            <person name="Chevrette M."/>
            <person name="Carlson C."/>
            <person name="Stubbendieck R."/>
            <person name="Wendt-Pienkowski E."/>
        </authorList>
    </citation>
    <scope>NUCLEOTIDE SEQUENCE [LARGE SCALE GENOMIC DNA]</scope>
    <source>
        <strain evidence="3 4">SID10258</strain>
    </source>
</reference>
<dbReference type="InterPro" id="IPR013823">
    <property type="entry name" value="Ribosomal_bL12_C"/>
</dbReference>
<feature type="domain" description="Large ribosomal subunit protein bL12 C-terminal" evidence="2">
    <location>
        <begin position="48"/>
        <end position="89"/>
    </location>
</feature>
<dbReference type="AlphaFoldDB" id="A0A6L9QLH1"/>
<dbReference type="SUPFAM" id="SSF54736">
    <property type="entry name" value="ClpS-like"/>
    <property type="match status" value="1"/>
</dbReference>
<evidence type="ECO:0000256" key="1">
    <source>
        <dbReference type="SAM" id="MobiDB-lite"/>
    </source>
</evidence>
<accession>A0A6L9QLH1</accession>
<organism evidence="3 4">
    <name type="scientific">Actinomadura bangladeshensis</name>
    <dbReference type="NCBI Taxonomy" id="453573"/>
    <lineage>
        <taxon>Bacteria</taxon>
        <taxon>Bacillati</taxon>
        <taxon>Actinomycetota</taxon>
        <taxon>Actinomycetes</taxon>
        <taxon>Streptosporangiales</taxon>
        <taxon>Thermomonosporaceae</taxon>
        <taxon>Actinomadura</taxon>
    </lineage>
</organism>
<dbReference type="Pfam" id="PF00542">
    <property type="entry name" value="Ribosomal_L12"/>
    <property type="match status" value="1"/>
</dbReference>
<feature type="region of interest" description="Disordered" evidence="1">
    <location>
        <begin position="1"/>
        <end position="26"/>
    </location>
</feature>
<gene>
    <name evidence="3" type="ORF">G3I70_26030</name>
</gene>
<dbReference type="GO" id="GO:0003735">
    <property type="term" value="F:structural constituent of ribosome"/>
    <property type="evidence" value="ECO:0007669"/>
    <property type="project" value="InterPro"/>
</dbReference>
<comment type="caution">
    <text evidence="3">The sequence shown here is derived from an EMBL/GenBank/DDBJ whole genome shotgun (WGS) entry which is preliminary data.</text>
</comment>
<dbReference type="Proteomes" id="UP000475532">
    <property type="component" value="Unassembled WGS sequence"/>
</dbReference>
<dbReference type="Gene3D" id="3.30.1390.10">
    <property type="match status" value="1"/>
</dbReference>
<name>A0A6L9QLH1_9ACTN</name>
<protein>
    <recommendedName>
        <fullName evidence="2">Large ribosomal subunit protein bL12 C-terminal domain-containing protein</fullName>
    </recommendedName>
</protein>
<sequence length="179" mass="19200">MRRGDESARIGPSAPGQRSDLVKSSAPVRHLTPEVRVRVDDLIGRGQYIPAIKLVREATGLGLKDAKEYVDGLKGEVLARQVPPEVEAKVRALLAEGKVKPAVAMVRVETALVRQAAKDYVDAVQKGFVAPPPVDGGGTLADRARAFRRAGDYESAVAVVCAETGMGRDEAMRFVEALR</sequence>